<dbReference type="InterPro" id="IPR028325">
    <property type="entry name" value="VG_K_chnl"/>
</dbReference>
<feature type="domain" description="Ion transport" evidence="13">
    <location>
        <begin position="6"/>
        <end position="191"/>
    </location>
</feature>
<keyword evidence="3" id="KW-0633">Potassium transport</keyword>
<evidence type="ECO:0000256" key="11">
    <source>
        <dbReference type="SAM" id="Coils"/>
    </source>
</evidence>
<dbReference type="PANTHER" id="PTHR11537">
    <property type="entry name" value="VOLTAGE-GATED POTASSIUM CHANNEL"/>
    <property type="match status" value="1"/>
</dbReference>
<keyword evidence="2" id="KW-0813">Transport</keyword>
<reference evidence="14 15" key="1">
    <citation type="submission" date="2017-05" db="EMBL/GenBank/DDBJ databases">
        <authorList>
            <person name="Varghese N."/>
            <person name="Submissions S."/>
        </authorList>
    </citation>
    <scope>NUCLEOTIDE SEQUENCE [LARGE SCALE GENOMIC DNA]</scope>
    <source>
        <strain evidence="14 15">DSM 45474</strain>
    </source>
</reference>
<keyword evidence="4 12" id="KW-0812">Transmembrane</keyword>
<keyword evidence="9 12" id="KW-0472">Membrane</keyword>
<feature type="coiled-coil region" evidence="11">
    <location>
        <begin position="187"/>
        <end position="214"/>
    </location>
</feature>
<evidence type="ECO:0000313" key="14">
    <source>
        <dbReference type="EMBL" id="SMO65117.1"/>
    </source>
</evidence>
<dbReference type="RefSeq" id="WP_142505352.1">
    <property type="nucleotide sequence ID" value="NZ_FXTI01000005.1"/>
</dbReference>
<evidence type="ECO:0000313" key="15">
    <source>
        <dbReference type="Proteomes" id="UP000315636"/>
    </source>
</evidence>
<dbReference type="SUPFAM" id="SSF81324">
    <property type="entry name" value="Voltage-gated potassium channels"/>
    <property type="match status" value="1"/>
</dbReference>
<dbReference type="GO" id="GO:0008076">
    <property type="term" value="C:voltage-gated potassium channel complex"/>
    <property type="evidence" value="ECO:0007669"/>
    <property type="project" value="InterPro"/>
</dbReference>
<evidence type="ECO:0000256" key="6">
    <source>
        <dbReference type="ARBA" id="ARBA00022958"/>
    </source>
</evidence>
<dbReference type="GO" id="GO:0001508">
    <property type="term" value="P:action potential"/>
    <property type="evidence" value="ECO:0007669"/>
    <property type="project" value="TreeGrafter"/>
</dbReference>
<evidence type="ECO:0000256" key="7">
    <source>
        <dbReference type="ARBA" id="ARBA00022989"/>
    </source>
</evidence>
<evidence type="ECO:0000256" key="1">
    <source>
        <dbReference type="ARBA" id="ARBA00004141"/>
    </source>
</evidence>
<evidence type="ECO:0000256" key="8">
    <source>
        <dbReference type="ARBA" id="ARBA00023065"/>
    </source>
</evidence>
<evidence type="ECO:0000256" key="12">
    <source>
        <dbReference type="SAM" id="Phobius"/>
    </source>
</evidence>
<feature type="transmembrane region" description="Helical" evidence="12">
    <location>
        <begin position="164"/>
        <end position="187"/>
    </location>
</feature>
<comment type="subcellular location">
    <subcellularLocation>
        <location evidence="1">Membrane</location>
        <topology evidence="1">Multi-pass membrane protein</topology>
    </subcellularLocation>
</comment>
<dbReference type="Proteomes" id="UP000315636">
    <property type="component" value="Unassembled WGS sequence"/>
</dbReference>
<dbReference type="AlphaFoldDB" id="A0A521D068"/>
<protein>
    <submittedName>
        <fullName evidence="14">Voltage-gated potassium channel</fullName>
    </submittedName>
</protein>
<dbReference type="OrthoDB" id="9785285at2"/>
<evidence type="ECO:0000256" key="9">
    <source>
        <dbReference type="ARBA" id="ARBA00023136"/>
    </source>
</evidence>
<gene>
    <name evidence="14" type="ORF">SAMN06264849_10510</name>
</gene>
<keyword evidence="8" id="KW-0406">Ion transport</keyword>
<accession>A0A521D068</accession>
<dbReference type="Gene3D" id="1.10.287.70">
    <property type="match status" value="1"/>
</dbReference>
<evidence type="ECO:0000256" key="4">
    <source>
        <dbReference type="ARBA" id="ARBA00022692"/>
    </source>
</evidence>
<sequence>MTLTYTIVLVSQWLDVHHQNDWMMDRLQWFDRMLLIWFAVEYLVRFWVASHKKRFVLENWFDLLAIIPLDEFFRPLRLLRLIRLIRLIRMSSFLWGFIRTREVQLSILVATVIVFWGSGGFYLLEKDFNEGIQSFNDAIWWAIVTTTTVGYGDISPVTFGGRMIAIVLMLTGIGLIGSVTASVATHFNQVLKEHQREQREENQIREELMQTAKQYIEQINQLSPAEYQTLLRTLETLRSQDSPKKDKME</sequence>
<evidence type="ECO:0000256" key="5">
    <source>
        <dbReference type="ARBA" id="ARBA00022826"/>
    </source>
</evidence>
<keyword evidence="15" id="KW-1185">Reference proteome</keyword>
<dbReference type="InterPro" id="IPR005821">
    <property type="entry name" value="Ion_trans_dom"/>
</dbReference>
<dbReference type="EMBL" id="FXTI01000005">
    <property type="protein sequence ID" value="SMO65117.1"/>
    <property type="molecule type" value="Genomic_DNA"/>
</dbReference>
<keyword evidence="5" id="KW-0631">Potassium channel</keyword>
<dbReference type="GO" id="GO:0005249">
    <property type="term" value="F:voltage-gated potassium channel activity"/>
    <property type="evidence" value="ECO:0007669"/>
    <property type="project" value="InterPro"/>
</dbReference>
<evidence type="ECO:0000256" key="2">
    <source>
        <dbReference type="ARBA" id="ARBA00022448"/>
    </source>
</evidence>
<evidence type="ECO:0000256" key="3">
    <source>
        <dbReference type="ARBA" id="ARBA00022538"/>
    </source>
</evidence>
<evidence type="ECO:0000259" key="13">
    <source>
        <dbReference type="Pfam" id="PF00520"/>
    </source>
</evidence>
<name>A0A521D068_9BACL</name>
<keyword evidence="7 12" id="KW-1133">Transmembrane helix</keyword>
<organism evidence="14 15">
    <name type="scientific">Melghirimyces algeriensis</name>
    <dbReference type="NCBI Taxonomy" id="910412"/>
    <lineage>
        <taxon>Bacteria</taxon>
        <taxon>Bacillati</taxon>
        <taxon>Bacillota</taxon>
        <taxon>Bacilli</taxon>
        <taxon>Bacillales</taxon>
        <taxon>Thermoactinomycetaceae</taxon>
        <taxon>Melghirimyces</taxon>
    </lineage>
</organism>
<feature type="transmembrane region" description="Helical" evidence="12">
    <location>
        <begin position="135"/>
        <end position="152"/>
    </location>
</feature>
<keyword evidence="10 14" id="KW-0407">Ion channel</keyword>
<keyword evidence="6" id="KW-0630">Potassium</keyword>
<dbReference type="Pfam" id="PF00520">
    <property type="entry name" value="Ion_trans"/>
    <property type="match status" value="1"/>
</dbReference>
<evidence type="ECO:0000256" key="10">
    <source>
        <dbReference type="ARBA" id="ARBA00023303"/>
    </source>
</evidence>
<proteinExistence type="predicted"/>
<feature type="transmembrane region" description="Helical" evidence="12">
    <location>
        <begin position="104"/>
        <end position="123"/>
    </location>
</feature>
<dbReference type="PANTHER" id="PTHR11537:SF254">
    <property type="entry name" value="POTASSIUM VOLTAGE-GATED CHANNEL PROTEIN SHAB"/>
    <property type="match status" value="1"/>
</dbReference>
<keyword evidence="11" id="KW-0175">Coiled coil</keyword>